<evidence type="ECO:0000313" key="1">
    <source>
        <dbReference type="EMBL" id="SVB22198.1"/>
    </source>
</evidence>
<reference evidence="1" key="1">
    <citation type="submission" date="2018-05" db="EMBL/GenBank/DDBJ databases">
        <authorList>
            <person name="Lanie J.A."/>
            <person name="Ng W.-L."/>
            <person name="Kazmierczak K.M."/>
            <person name="Andrzejewski T.M."/>
            <person name="Davidsen T.M."/>
            <person name="Wayne K.J."/>
            <person name="Tettelin H."/>
            <person name="Glass J.I."/>
            <person name="Rusch D."/>
            <person name="Podicherti R."/>
            <person name="Tsui H.-C.T."/>
            <person name="Winkler M.E."/>
        </authorList>
    </citation>
    <scope>NUCLEOTIDE SEQUENCE</scope>
</reference>
<dbReference type="AlphaFoldDB" id="A0A382C7W2"/>
<accession>A0A382C7W2</accession>
<gene>
    <name evidence="1" type="ORF">METZ01_LOCUS175052</name>
</gene>
<name>A0A382C7W2_9ZZZZ</name>
<dbReference type="EMBL" id="UINC01033239">
    <property type="protein sequence ID" value="SVB22198.1"/>
    <property type="molecule type" value="Genomic_DNA"/>
</dbReference>
<proteinExistence type="predicted"/>
<sequence length="49" mass="5377">MDKLTGIIDEPVSSGGQDHLDISVHTKSLIRFIRETNTPITIGIQGEWG</sequence>
<feature type="non-terminal residue" evidence="1">
    <location>
        <position position="49"/>
    </location>
</feature>
<protein>
    <submittedName>
        <fullName evidence="1">Uncharacterized protein</fullName>
    </submittedName>
</protein>
<organism evidence="1">
    <name type="scientific">marine metagenome</name>
    <dbReference type="NCBI Taxonomy" id="408172"/>
    <lineage>
        <taxon>unclassified sequences</taxon>
        <taxon>metagenomes</taxon>
        <taxon>ecological metagenomes</taxon>
    </lineage>
</organism>